<dbReference type="PANTHER" id="PTHR43581:SF2">
    <property type="entry name" value="EXCINUCLEASE ATPASE SUBUNIT"/>
    <property type="match status" value="1"/>
</dbReference>
<sequence length="423" mass="47635">MRFVVEGIGKIGRAEILLDGITLIVGENNTGKSTIGKALFAHVNSVCGFSRRMKATYRNELSHILFYHAIMEYRDIIGFVHDLIDEMIDVLPGKELNPSSLARWIKHLVDGGGMSADDYETERVEKYLKWLSGRSRQAISFRGQICKLFGIERDQWEQMFLSDDLNAVFANQPQSLLPGALSLSTFLEDNGKPVEDGELDALLLDDVETFPSLMSSIDENEDGFRRSSTKYVTRENRQVIATHRSSRPLSENDNRLLAMLDEIYAGTVERQPGKTSILHETFKTTEELGVSTSSMGVRPILLSKHLIARNIADGRLVLILDEPEVHLHPAWQVAYARVLSAMSELLGVRILITTHSPYFMKAMLINGNRQIRCYGTDVDENGRVSLELLDKDGVADRYESMIVPFDELAAEQLEAEIAKEEER</sequence>
<reference evidence="2 3" key="1">
    <citation type="submission" date="2016-07" db="EMBL/GenBank/DDBJ databases">
        <title>Draft Genome Sequence of Bifidobacterium adolescentis strain Km 4.</title>
        <authorList>
            <person name="Danilenko V.N."/>
        </authorList>
    </citation>
    <scope>NUCLEOTIDE SEQUENCE [LARGE SCALE GENOMIC DNA]</scope>
    <source>
        <strain evidence="2 3">Km 4</strain>
    </source>
</reference>
<dbReference type="SUPFAM" id="SSF52540">
    <property type="entry name" value="P-loop containing nucleoside triphosphate hydrolases"/>
    <property type="match status" value="1"/>
</dbReference>
<name>A0A1E7XXT7_BIFAD</name>
<dbReference type="GO" id="GO:0016887">
    <property type="term" value="F:ATP hydrolysis activity"/>
    <property type="evidence" value="ECO:0007669"/>
    <property type="project" value="InterPro"/>
</dbReference>
<dbReference type="Pfam" id="PF13304">
    <property type="entry name" value="AAA_21"/>
    <property type="match status" value="1"/>
</dbReference>
<proteinExistence type="predicted"/>
<accession>A0A1E7XXT7</accession>
<dbReference type="Gene3D" id="3.40.50.300">
    <property type="entry name" value="P-loop containing nucleotide triphosphate hydrolases"/>
    <property type="match status" value="1"/>
</dbReference>
<organism evidence="2 3">
    <name type="scientific">Bifidobacterium adolescentis</name>
    <dbReference type="NCBI Taxonomy" id="1680"/>
    <lineage>
        <taxon>Bacteria</taxon>
        <taxon>Bacillati</taxon>
        <taxon>Actinomycetota</taxon>
        <taxon>Actinomycetes</taxon>
        <taxon>Bifidobacteriales</taxon>
        <taxon>Bifidobacteriaceae</taxon>
        <taxon>Bifidobacterium</taxon>
    </lineage>
</organism>
<gene>
    <name evidence="2" type="ORF">BBK15_10210</name>
</gene>
<evidence type="ECO:0000259" key="1">
    <source>
        <dbReference type="Pfam" id="PF13304"/>
    </source>
</evidence>
<protein>
    <recommendedName>
        <fullName evidence="1">ATPase AAA-type core domain-containing protein</fullName>
    </recommendedName>
</protein>
<dbReference type="InterPro" id="IPR003959">
    <property type="entry name" value="ATPase_AAA_core"/>
</dbReference>
<dbReference type="RefSeq" id="WP_070123122.1">
    <property type="nucleotide sequence ID" value="NZ_MAXD01000019.1"/>
</dbReference>
<dbReference type="Proteomes" id="UP000175684">
    <property type="component" value="Unassembled WGS sequence"/>
</dbReference>
<evidence type="ECO:0000313" key="2">
    <source>
        <dbReference type="EMBL" id="OFA33590.1"/>
    </source>
</evidence>
<feature type="domain" description="ATPase AAA-type core" evidence="1">
    <location>
        <begin position="313"/>
        <end position="360"/>
    </location>
</feature>
<dbReference type="EMBL" id="MAXD01000019">
    <property type="protein sequence ID" value="OFA33590.1"/>
    <property type="molecule type" value="Genomic_DNA"/>
</dbReference>
<dbReference type="OrthoDB" id="3237462at2"/>
<dbReference type="GO" id="GO:0005524">
    <property type="term" value="F:ATP binding"/>
    <property type="evidence" value="ECO:0007669"/>
    <property type="project" value="InterPro"/>
</dbReference>
<dbReference type="AlphaFoldDB" id="A0A1E7XXT7"/>
<evidence type="ECO:0000313" key="3">
    <source>
        <dbReference type="Proteomes" id="UP000175684"/>
    </source>
</evidence>
<dbReference type="InterPro" id="IPR027417">
    <property type="entry name" value="P-loop_NTPase"/>
</dbReference>
<dbReference type="PANTHER" id="PTHR43581">
    <property type="entry name" value="ATP/GTP PHOSPHATASE"/>
    <property type="match status" value="1"/>
</dbReference>
<dbReference type="InterPro" id="IPR051396">
    <property type="entry name" value="Bact_Antivir_Def_Nuclease"/>
</dbReference>
<comment type="caution">
    <text evidence="2">The sequence shown here is derived from an EMBL/GenBank/DDBJ whole genome shotgun (WGS) entry which is preliminary data.</text>
</comment>